<gene>
    <name evidence="3" type="ORF">PoB_002708100</name>
</gene>
<dbReference type="Gene3D" id="1.10.225.10">
    <property type="entry name" value="Saposin-like"/>
    <property type="match status" value="3"/>
</dbReference>
<evidence type="ECO:0000256" key="1">
    <source>
        <dbReference type="ARBA" id="ARBA00023157"/>
    </source>
</evidence>
<accession>A0AAV3ZXD7</accession>
<dbReference type="PANTHER" id="PTHR11480">
    <property type="entry name" value="SAPOSIN-RELATED"/>
    <property type="match status" value="1"/>
</dbReference>
<keyword evidence="1" id="KW-1015">Disulfide bond</keyword>
<dbReference type="PANTHER" id="PTHR11480:SF3">
    <property type="entry name" value="BCDNA.GH08312"/>
    <property type="match status" value="1"/>
</dbReference>
<dbReference type="InterPro" id="IPR051428">
    <property type="entry name" value="Sphingo_Act-Surfact_Prot"/>
</dbReference>
<proteinExistence type="predicted"/>
<dbReference type="AlphaFoldDB" id="A0AAV3ZXD7"/>
<dbReference type="Proteomes" id="UP000735302">
    <property type="component" value="Unassembled WGS sequence"/>
</dbReference>
<dbReference type="EMBL" id="BLXT01003136">
    <property type="protein sequence ID" value="GFO00576.1"/>
    <property type="molecule type" value="Genomic_DNA"/>
</dbReference>
<evidence type="ECO:0000313" key="4">
    <source>
        <dbReference type="Proteomes" id="UP000735302"/>
    </source>
</evidence>
<organism evidence="3 4">
    <name type="scientific">Plakobranchus ocellatus</name>
    <dbReference type="NCBI Taxonomy" id="259542"/>
    <lineage>
        <taxon>Eukaryota</taxon>
        <taxon>Metazoa</taxon>
        <taxon>Spiralia</taxon>
        <taxon>Lophotrochozoa</taxon>
        <taxon>Mollusca</taxon>
        <taxon>Gastropoda</taxon>
        <taxon>Heterobranchia</taxon>
        <taxon>Euthyneura</taxon>
        <taxon>Panpulmonata</taxon>
        <taxon>Sacoglossa</taxon>
        <taxon>Placobranchoidea</taxon>
        <taxon>Plakobranchidae</taxon>
        <taxon>Plakobranchus</taxon>
    </lineage>
</organism>
<comment type="caution">
    <text evidence="3">The sequence shown here is derived from an EMBL/GenBank/DDBJ whole genome shotgun (WGS) entry which is preliminary data.</text>
</comment>
<dbReference type="SMART" id="SM00741">
    <property type="entry name" value="SapB"/>
    <property type="match status" value="3"/>
</dbReference>
<protein>
    <submittedName>
        <fullName evidence="3">Proactivator polypeptide</fullName>
    </submittedName>
</protein>
<dbReference type="SUPFAM" id="SSF47862">
    <property type="entry name" value="Saposin"/>
    <property type="match status" value="5"/>
</dbReference>
<dbReference type="InterPro" id="IPR011001">
    <property type="entry name" value="Saposin-like"/>
</dbReference>
<keyword evidence="4" id="KW-1185">Reference proteome</keyword>
<dbReference type="InterPro" id="IPR008139">
    <property type="entry name" value="SaposinB_dom"/>
</dbReference>
<feature type="domain" description="Saposin B-type" evidence="2">
    <location>
        <begin position="268"/>
        <end position="350"/>
    </location>
</feature>
<sequence length="541" mass="60407">MVPITLVSYRPQYDTYHDSKACDDCRAFFDDIENTFLGPKFEENAINRMKKMCARLPTKVEQFSPEIICNILPFCKDDDHAAVFEKLHMNFDLKQGPVCALCEQVTGLMDAFLTDKRLQKLHMNFDLKQGPVCALCEQVTGLMDAFLTDKRLQSDIEEFSQALLCSYLPTPFGGLCRDEVKSIIDMIFEVFEKELATDSLCSILGLCGPSGPARDTRDLLLTRMTSYLQTLSKYTPLVRHTVKDNLRPDIHNLLDVIDDKLPEYLGDDGPLCALCETVFGELKSLFTDPSFKSDIENFSQGLLCTFLPTPFRGMCKDEINKMADIFFDFLSDGLATDSVCSILGLCGPPGPGHELLVKRVKSQLSGLSKYTPLVRHAIVQNWAPYIQRAVNAIKPKTLQTDIEDVTEGLCDILPTPLKGMCKDEITGIVDTFFDFFNIELAGNSLCQLMTLCSPGNDSSLIEETLQGWKSSATHFQDVLKTTGSQPSEKDVGDSPQCTLCKDVLGEFEAIMNDPSLKCKTQVDKFTDVIFDIIYKTPVSAK</sequence>
<reference evidence="3 4" key="1">
    <citation type="journal article" date="2021" name="Elife">
        <title>Chloroplast acquisition without the gene transfer in kleptoplastic sea slugs, Plakobranchus ocellatus.</title>
        <authorList>
            <person name="Maeda T."/>
            <person name="Takahashi S."/>
            <person name="Yoshida T."/>
            <person name="Shimamura S."/>
            <person name="Takaki Y."/>
            <person name="Nagai Y."/>
            <person name="Toyoda A."/>
            <person name="Suzuki Y."/>
            <person name="Arimoto A."/>
            <person name="Ishii H."/>
            <person name="Satoh N."/>
            <person name="Nishiyama T."/>
            <person name="Hasebe M."/>
            <person name="Maruyama T."/>
            <person name="Minagawa J."/>
            <person name="Obokata J."/>
            <person name="Shigenobu S."/>
        </authorList>
    </citation>
    <scope>NUCLEOTIDE SEQUENCE [LARGE SCALE GENOMIC DNA]</scope>
</reference>
<dbReference type="PROSITE" id="PS50015">
    <property type="entry name" value="SAP_B"/>
    <property type="match status" value="2"/>
</dbReference>
<evidence type="ECO:0000259" key="2">
    <source>
        <dbReference type="PROSITE" id="PS50015"/>
    </source>
</evidence>
<feature type="domain" description="Saposin B-type" evidence="2">
    <location>
        <begin position="129"/>
        <end position="211"/>
    </location>
</feature>
<evidence type="ECO:0000313" key="3">
    <source>
        <dbReference type="EMBL" id="GFO00576.1"/>
    </source>
</evidence>
<name>A0AAV3ZXD7_9GAST</name>